<dbReference type="InterPro" id="IPR035984">
    <property type="entry name" value="Acyl-CoA-binding_sf"/>
</dbReference>
<dbReference type="SUPFAM" id="SSF47027">
    <property type="entry name" value="Acyl-CoA binding protein"/>
    <property type="match status" value="1"/>
</dbReference>
<dbReference type="Pfam" id="PF00887">
    <property type="entry name" value="ACBP"/>
    <property type="match status" value="1"/>
</dbReference>
<dbReference type="GO" id="GO:0000062">
    <property type="term" value="F:fatty-acyl-CoA binding"/>
    <property type="evidence" value="ECO:0007669"/>
    <property type="project" value="InterPro"/>
</dbReference>
<accession>A0A5J6VHK3</accession>
<dbReference type="Gene3D" id="1.20.80.10">
    <property type="match status" value="1"/>
</dbReference>
<dbReference type="GO" id="GO:0006631">
    <property type="term" value="P:fatty acid metabolic process"/>
    <property type="evidence" value="ECO:0007669"/>
    <property type="project" value="TreeGrafter"/>
</dbReference>
<dbReference type="InterPro" id="IPR000582">
    <property type="entry name" value="Acyl-CoA-binding_protein"/>
</dbReference>
<reference evidence="3" key="1">
    <citation type="journal article" date="2019" name="Philos. Trans. R. Soc. Lond., B, Biol. Sci.">
        <title>Targeted metagenomic recovery of four divergent viruses reveals shared and distinctive characteristics of giant viruses of marine eukaryotes.</title>
        <authorList>
            <person name="Needham D.M."/>
            <person name="Poirier C."/>
            <person name="Hehenberger E."/>
            <person name="Jimenez V."/>
            <person name="Swalwell J.E."/>
            <person name="Santoro A.E."/>
            <person name="Worden A.Z."/>
        </authorList>
    </citation>
    <scope>NUCLEOTIDE SEQUENCE</scope>
    <source>
        <strain evidence="3">OPacV-662</strain>
    </source>
</reference>
<dbReference type="PRINTS" id="PR00689">
    <property type="entry name" value="ACOABINDINGP"/>
</dbReference>
<organism evidence="3">
    <name type="scientific">Megaviridae environmental sample</name>
    <dbReference type="NCBI Taxonomy" id="1737588"/>
    <lineage>
        <taxon>Viruses</taxon>
        <taxon>Varidnaviria</taxon>
        <taxon>Bamfordvirae</taxon>
        <taxon>Nucleocytoviricota</taxon>
        <taxon>Megaviricetes</taxon>
        <taxon>Imitervirales</taxon>
        <taxon>Mimiviridae</taxon>
        <taxon>environmental samples</taxon>
    </lineage>
</organism>
<proteinExistence type="predicted"/>
<dbReference type="PROSITE" id="PS51228">
    <property type="entry name" value="ACB_2"/>
    <property type="match status" value="1"/>
</dbReference>
<dbReference type="EMBL" id="MN448268">
    <property type="protein sequence ID" value="QFG73695.1"/>
    <property type="molecule type" value="Genomic_DNA"/>
</dbReference>
<evidence type="ECO:0000313" key="3">
    <source>
        <dbReference type="EMBL" id="QFG73695.1"/>
    </source>
</evidence>
<dbReference type="InterPro" id="IPR014352">
    <property type="entry name" value="FERM/acyl-CoA-bd_prot_sf"/>
</dbReference>
<sequence>MDFNIAAKHVYAQKNNPNVSKDIKLQFYALYKCATIGTCYNYGGKKPWFNVEMRIKWKAWNALGNLSKEHAKHKYIDLLDTVDPNWRT</sequence>
<evidence type="ECO:0000259" key="2">
    <source>
        <dbReference type="PROSITE" id="PS51228"/>
    </source>
</evidence>
<feature type="domain" description="ACB" evidence="2">
    <location>
        <begin position="1"/>
        <end position="88"/>
    </location>
</feature>
<dbReference type="PANTHER" id="PTHR23310:SF62">
    <property type="entry name" value="ACYL-COA BINDING PROTEIN 1, ISOFORM A"/>
    <property type="match status" value="1"/>
</dbReference>
<evidence type="ECO:0000256" key="1">
    <source>
        <dbReference type="ARBA" id="ARBA00023121"/>
    </source>
</evidence>
<name>A0A5J6VHK3_9VIRU</name>
<dbReference type="PANTHER" id="PTHR23310">
    <property type="entry name" value="ACYL-COA-BINDING PROTEIN, ACBP"/>
    <property type="match status" value="1"/>
</dbReference>
<protein>
    <submittedName>
        <fullName evidence="3">Acyl CoA binding protein</fullName>
    </submittedName>
</protein>
<keyword evidence="1" id="KW-0446">Lipid-binding</keyword>